<proteinExistence type="predicted"/>
<keyword evidence="1" id="KW-0812">Transmembrane</keyword>
<reference evidence="2" key="1">
    <citation type="journal article" date="2014" name="Front. Microbiol.">
        <title>High frequency of phylogenetically diverse reductive dehalogenase-homologous genes in deep subseafloor sedimentary metagenomes.</title>
        <authorList>
            <person name="Kawai M."/>
            <person name="Futagami T."/>
            <person name="Toyoda A."/>
            <person name="Takaki Y."/>
            <person name="Nishi S."/>
            <person name="Hori S."/>
            <person name="Arai W."/>
            <person name="Tsubouchi T."/>
            <person name="Morono Y."/>
            <person name="Uchiyama I."/>
            <person name="Ito T."/>
            <person name="Fujiyama A."/>
            <person name="Inagaki F."/>
            <person name="Takami H."/>
        </authorList>
    </citation>
    <scope>NUCLEOTIDE SEQUENCE</scope>
    <source>
        <strain evidence="2">Expedition CK06-06</strain>
    </source>
</reference>
<dbReference type="AlphaFoldDB" id="X1V6R2"/>
<keyword evidence="1" id="KW-0472">Membrane</keyword>
<keyword evidence="1" id="KW-1133">Transmembrane helix</keyword>
<protein>
    <submittedName>
        <fullName evidence="2">Uncharacterized protein</fullName>
    </submittedName>
</protein>
<evidence type="ECO:0000313" key="2">
    <source>
        <dbReference type="EMBL" id="GAJ11652.1"/>
    </source>
</evidence>
<feature type="transmembrane region" description="Helical" evidence="1">
    <location>
        <begin position="7"/>
        <end position="27"/>
    </location>
</feature>
<feature type="non-terminal residue" evidence="2">
    <location>
        <position position="1"/>
    </location>
</feature>
<accession>X1V6R2</accession>
<organism evidence="2">
    <name type="scientific">marine sediment metagenome</name>
    <dbReference type="NCBI Taxonomy" id="412755"/>
    <lineage>
        <taxon>unclassified sequences</taxon>
        <taxon>metagenomes</taxon>
        <taxon>ecological metagenomes</taxon>
    </lineage>
</organism>
<gene>
    <name evidence="2" type="ORF">S12H4_51146</name>
</gene>
<evidence type="ECO:0000256" key="1">
    <source>
        <dbReference type="SAM" id="Phobius"/>
    </source>
</evidence>
<name>X1V6R2_9ZZZZ</name>
<comment type="caution">
    <text evidence="2">The sequence shown here is derived from an EMBL/GenBank/DDBJ whole genome shotgun (WGS) entry which is preliminary data.</text>
</comment>
<dbReference type="EMBL" id="BARW01032288">
    <property type="protein sequence ID" value="GAJ11652.1"/>
    <property type="molecule type" value="Genomic_DNA"/>
</dbReference>
<sequence>NKSSKTTIYYRLLLVIAADFVTSLFLARERNVTSFDSDLAGGDPEHVAGDIDLL</sequence>